<evidence type="ECO:0000256" key="1">
    <source>
        <dbReference type="SAM" id="MobiDB-lite"/>
    </source>
</evidence>
<accession>A0AAV7LIU1</accession>
<dbReference type="Proteomes" id="UP001066276">
    <property type="component" value="Chromosome 11"/>
</dbReference>
<proteinExistence type="predicted"/>
<sequence>MERLPARKHGQFSRVPLSSETTWELRRSSGERCAAPSCDWRGASGEARLIPGTAPAGDTLCRPVPHCARLKRHWKCGLDRIHILSTGSAAVEGGP</sequence>
<reference evidence="2" key="1">
    <citation type="journal article" date="2022" name="bioRxiv">
        <title>Sequencing and chromosome-scale assembly of the giantPleurodeles waltlgenome.</title>
        <authorList>
            <person name="Brown T."/>
            <person name="Elewa A."/>
            <person name="Iarovenko S."/>
            <person name="Subramanian E."/>
            <person name="Araus A.J."/>
            <person name="Petzold A."/>
            <person name="Susuki M."/>
            <person name="Suzuki K.-i.T."/>
            <person name="Hayashi T."/>
            <person name="Toyoda A."/>
            <person name="Oliveira C."/>
            <person name="Osipova E."/>
            <person name="Leigh N.D."/>
            <person name="Simon A."/>
            <person name="Yun M.H."/>
        </authorList>
    </citation>
    <scope>NUCLEOTIDE SEQUENCE</scope>
    <source>
        <strain evidence="2">20211129_DDA</strain>
        <tissue evidence="2">Liver</tissue>
    </source>
</reference>
<feature type="region of interest" description="Disordered" evidence="1">
    <location>
        <begin position="1"/>
        <end position="21"/>
    </location>
</feature>
<gene>
    <name evidence="2" type="ORF">NDU88_003547</name>
</gene>
<dbReference type="AlphaFoldDB" id="A0AAV7LIU1"/>
<evidence type="ECO:0000313" key="2">
    <source>
        <dbReference type="EMBL" id="KAJ1090415.1"/>
    </source>
</evidence>
<organism evidence="2 3">
    <name type="scientific">Pleurodeles waltl</name>
    <name type="common">Iberian ribbed newt</name>
    <dbReference type="NCBI Taxonomy" id="8319"/>
    <lineage>
        <taxon>Eukaryota</taxon>
        <taxon>Metazoa</taxon>
        <taxon>Chordata</taxon>
        <taxon>Craniata</taxon>
        <taxon>Vertebrata</taxon>
        <taxon>Euteleostomi</taxon>
        <taxon>Amphibia</taxon>
        <taxon>Batrachia</taxon>
        <taxon>Caudata</taxon>
        <taxon>Salamandroidea</taxon>
        <taxon>Salamandridae</taxon>
        <taxon>Pleurodelinae</taxon>
        <taxon>Pleurodeles</taxon>
    </lineage>
</organism>
<feature type="compositionally biased region" description="Basic residues" evidence="1">
    <location>
        <begin position="1"/>
        <end position="11"/>
    </location>
</feature>
<protein>
    <submittedName>
        <fullName evidence="2">Uncharacterized protein</fullName>
    </submittedName>
</protein>
<evidence type="ECO:0000313" key="3">
    <source>
        <dbReference type="Proteomes" id="UP001066276"/>
    </source>
</evidence>
<comment type="caution">
    <text evidence="2">The sequence shown here is derived from an EMBL/GenBank/DDBJ whole genome shotgun (WGS) entry which is preliminary data.</text>
</comment>
<dbReference type="EMBL" id="JANPWB010000015">
    <property type="protein sequence ID" value="KAJ1090415.1"/>
    <property type="molecule type" value="Genomic_DNA"/>
</dbReference>
<name>A0AAV7LIU1_PLEWA</name>
<keyword evidence="3" id="KW-1185">Reference proteome</keyword>